<dbReference type="EMBL" id="JAIWYP010000002">
    <property type="protein sequence ID" value="KAH3867403.1"/>
    <property type="molecule type" value="Genomic_DNA"/>
</dbReference>
<reference evidence="2" key="1">
    <citation type="journal article" date="2019" name="bioRxiv">
        <title>The Genome of the Zebra Mussel, Dreissena polymorpha: A Resource for Invasive Species Research.</title>
        <authorList>
            <person name="McCartney M.A."/>
            <person name="Auch B."/>
            <person name="Kono T."/>
            <person name="Mallez S."/>
            <person name="Zhang Y."/>
            <person name="Obille A."/>
            <person name="Becker A."/>
            <person name="Abrahante J.E."/>
            <person name="Garbe J."/>
            <person name="Badalamenti J.P."/>
            <person name="Herman A."/>
            <person name="Mangelson H."/>
            <person name="Liachko I."/>
            <person name="Sullivan S."/>
            <person name="Sone E.D."/>
            <person name="Koren S."/>
            <person name="Silverstein K.A.T."/>
            <person name="Beckman K.B."/>
            <person name="Gohl D.M."/>
        </authorList>
    </citation>
    <scope>NUCLEOTIDE SEQUENCE</scope>
    <source>
        <strain evidence="2">Duluth1</strain>
        <tissue evidence="2">Whole animal</tissue>
    </source>
</reference>
<reference evidence="2" key="2">
    <citation type="submission" date="2020-11" db="EMBL/GenBank/DDBJ databases">
        <authorList>
            <person name="McCartney M.A."/>
            <person name="Auch B."/>
            <person name="Kono T."/>
            <person name="Mallez S."/>
            <person name="Becker A."/>
            <person name="Gohl D.M."/>
            <person name="Silverstein K.A.T."/>
            <person name="Koren S."/>
            <person name="Bechman K.B."/>
            <person name="Herman A."/>
            <person name="Abrahante J.E."/>
            <person name="Garbe J."/>
        </authorList>
    </citation>
    <scope>NUCLEOTIDE SEQUENCE</scope>
    <source>
        <strain evidence="2">Duluth1</strain>
        <tissue evidence="2">Whole animal</tissue>
    </source>
</reference>
<comment type="caution">
    <text evidence="2">The sequence shown here is derived from an EMBL/GenBank/DDBJ whole genome shotgun (WGS) entry which is preliminary data.</text>
</comment>
<dbReference type="AlphaFoldDB" id="A0A9D4RH67"/>
<sequence length="64" mass="7401">MKHDMNTEERLKHAQLTKEAKTKTDGDENFQYLVRGPVWDRKIIKIRKGKKTGKGVEKGQLHPG</sequence>
<evidence type="ECO:0000313" key="3">
    <source>
        <dbReference type="Proteomes" id="UP000828390"/>
    </source>
</evidence>
<evidence type="ECO:0000256" key="1">
    <source>
        <dbReference type="SAM" id="MobiDB-lite"/>
    </source>
</evidence>
<protein>
    <submittedName>
        <fullName evidence="2">Uncharacterized protein</fullName>
    </submittedName>
</protein>
<name>A0A9D4RH67_DREPO</name>
<feature type="region of interest" description="Disordered" evidence="1">
    <location>
        <begin position="1"/>
        <end position="25"/>
    </location>
</feature>
<accession>A0A9D4RH67</accession>
<evidence type="ECO:0000313" key="2">
    <source>
        <dbReference type="EMBL" id="KAH3867403.1"/>
    </source>
</evidence>
<dbReference type="Proteomes" id="UP000828390">
    <property type="component" value="Unassembled WGS sequence"/>
</dbReference>
<proteinExistence type="predicted"/>
<keyword evidence="3" id="KW-1185">Reference proteome</keyword>
<gene>
    <name evidence="2" type="ORF">DPMN_030529</name>
</gene>
<organism evidence="2 3">
    <name type="scientific">Dreissena polymorpha</name>
    <name type="common">Zebra mussel</name>
    <name type="synonym">Mytilus polymorpha</name>
    <dbReference type="NCBI Taxonomy" id="45954"/>
    <lineage>
        <taxon>Eukaryota</taxon>
        <taxon>Metazoa</taxon>
        <taxon>Spiralia</taxon>
        <taxon>Lophotrochozoa</taxon>
        <taxon>Mollusca</taxon>
        <taxon>Bivalvia</taxon>
        <taxon>Autobranchia</taxon>
        <taxon>Heteroconchia</taxon>
        <taxon>Euheterodonta</taxon>
        <taxon>Imparidentia</taxon>
        <taxon>Neoheterodontei</taxon>
        <taxon>Myida</taxon>
        <taxon>Dreissenoidea</taxon>
        <taxon>Dreissenidae</taxon>
        <taxon>Dreissena</taxon>
    </lineage>
</organism>